<dbReference type="InterPro" id="IPR017907">
    <property type="entry name" value="Znf_RING_CS"/>
</dbReference>
<proteinExistence type="predicted"/>
<feature type="domain" description="B box-type" evidence="6">
    <location>
        <begin position="90"/>
        <end position="120"/>
    </location>
</feature>
<dbReference type="InterPro" id="IPR013083">
    <property type="entry name" value="Znf_RING/FYVE/PHD"/>
</dbReference>
<dbReference type="InterPro" id="IPR001841">
    <property type="entry name" value="Znf_RING"/>
</dbReference>
<evidence type="ECO:0000259" key="6">
    <source>
        <dbReference type="PROSITE" id="PS50119"/>
    </source>
</evidence>
<keyword evidence="1" id="KW-0479">Metal-binding</keyword>
<comment type="caution">
    <text evidence="7">The sequence shown here is derived from an EMBL/GenBank/DDBJ whole genome shotgun (WGS) entry which is preliminary data.</text>
</comment>
<sequence>MGVKLKRRDIVKLVTCKICERSMTKPKCLNCMHSFCEPCLSAYIIKLVESEGKSIQCFKCPSCQADNKISDTSLPIESWRGDDTVDASSWCKDCREALCDNCASYHTKVKMLMDHTIVTLDEMRKQPKQISDTAELYSQHGGKYVEAFCDDHDAICCVECITEKHRQCKTVRTLEQASLGIKTKLDPLVYRMNELEKTTSCFRC</sequence>
<dbReference type="InterPro" id="IPR047153">
    <property type="entry name" value="TRIM45/56/19-like"/>
</dbReference>
<dbReference type="InterPro" id="IPR000315">
    <property type="entry name" value="Znf_B-box"/>
</dbReference>
<dbReference type="PROSITE" id="PS50119">
    <property type="entry name" value="ZF_BBOX"/>
    <property type="match status" value="1"/>
</dbReference>
<dbReference type="Gene3D" id="3.30.40.10">
    <property type="entry name" value="Zinc/RING finger domain, C3HC4 (zinc finger)"/>
    <property type="match status" value="1"/>
</dbReference>
<keyword evidence="8" id="KW-1185">Reference proteome</keyword>
<dbReference type="SUPFAM" id="SSF57850">
    <property type="entry name" value="RING/U-box"/>
    <property type="match status" value="1"/>
</dbReference>
<evidence type="ECO:0000313" key="8">
    <source>
        <dbReference type="Proteomes" id="UP000596742"/>
    </source>
</evidence>
<evidence type="ECO:0000256" key="1">
    <source>
        <dbReference type="ARBA" id="ARBA00022723"/>
    </source>
</evidence>
<feature type="domain" description="RING-type" evidence="5">
    <location>
        <begin position="16"/>
        <end position="64"/>
    </location>
</feature>
<dbReference type="AlphaFoldDB" id="A0A8B6DG21"/>
<evidence type="ECO:0000256" key="3">
    <source>
        <dbReference type="ARBA" id="ARBA00022833"/>
    </source>
</evidence>
<dbReference type="GO" id="GO:0008270">
    <property type="term" value="F:zinc ion binding"/>
    <property type="evidence" value="ECO:0007669"/>
    <property type="project" value="UniProtKB-KW"/>
</dbReference>
<gene>
    <name evidence="7" type="ORF">MGAL_10B010058</name>
</gene>
<evidence type="ECO:0000256" key="4">
    <source>
        <dbReference type="PROSITE-ProRule" id="PRU00024"/>
    </source>
</evidence>
<evidence type="ECO:0000313" key="7">
    <source>
        <dbReference type="EMBL" id="VDI18510.1"/>
    </source>
</evidence>
<reference evidence="7" key="1">
    <citation type="submission" date="2018-11" db="EMBL/GenBank/DDBJ databases">
        <authorList>
            <person name="Alioto T."/>
            <person name="Alioto T."/>
        </authorList>
    </citation>
    <scope>NUCLEOTIDE SEQUENCE</scope>
</reference>
<keyword evidence="3" id="KW-0862">Zinc</keyword>
<dbReference type="Pfam" id="PF00097">
    <property type="entry name" value="zf-C3HC4"/>
    <property type="match status" value="1"/>
</dbReference>
<keyword evidence="2 4" id="KW-0863">Zinc-finger</keyword>
<dbReference type="InterPro" id="IPR018957">
    <property type="entry name" value="Znf_C3HC4_RING-type"/>
</dbReference>
<protein>
    <submittedName>
        <fullName evidence="7">Uncharacterized protein</fullName>
    </submittedName>
</protein>
<evidence type="ECO:0000259" key="5">
    <source>
        <dbReference type="PROSITE" id="PS50089"/>
    </source>
</evidence>
<dbReference type="SUPFAM" id="SSF57845">
    <property type="entry name" value="B-box zinc-binding domain"/>
    <property type="match status" value="1"/>
</dbReference>
<name>A0A8B6DG21_MYTGA</name>
<dbReference type="SMART" id="SM00184">
    <property type="entry name" value="RING"/>
    <property type="match status" value="1"/>
</dbReference>
<evidence type="ECO:0000256" key="2">
    <source>
        <dbReference type="ARBA" id="ARBA00022771"/>
    </source>
</evidence>
<dbReference type="EMBL" id="UYJE01003344">
    <property type="protein sequence ID" value="VDI18510.1"/>
    <property type="molecule type" value="Genomic_DNA"/>
</dbReference>
<accession>A0A8B6DG21</accession>
<dbReference type="PROSITE" id="PS00518">
    <property type="entry name" value="ZF_RING_1"/>
    <property type="match status" value="1"/>
</dbReference>
<dbReference type="PANTHER" id="PTHR25462">
    <property type="entry name" value="BONUS, ISOFORM C-RELATED"/>
    <property type="match status" value="1"/>
</dbReference>
<organism evidence="7 8">
    <name type="scientific">Mytilus galloprovincialis</name>
    <name type="common">Mediterranean mussel</name>
    <dbReference type="NCBI Taxonomy" id="29158"/>
    <lineage>
        <taxon>Eukaryota</taxon>
        <taxon>Metazoa</taxon>
        <taxon>Spiralia</taxon>
        <taxon>Lophotrochozoa</taxon>
        <taxon>Mollusca</taxon>
        <taxon>Bivalvia</taxon>
        <taxon>Autobranchia</taxon>
        <taxon>Pteriomorphia</taxon>
        <taxon>Mytilida</taxon>
        <taxon>Mytiloidea</taxon>
        <taxon>Mytilidae</taxon>
        <taxon>Mytilinae</taxon>
        <taxon>Mytilus</taxon>
    </lineage>
</organism>
<dbReference type="Proteomes" id="UP000596742">
    <property type="component" value="Unassembled WGS sequence"/>
</dbReference>
<dbReference type="OrthoDB" id="6082856at2759"/>
<dbReference type="PANTHER" id="PTHR25462:SF296">
    <property type="entry name" value="MEIOTIC P26, ISOFORM F"/>
    <property type="match status" value="1"/>
</dbReference>
<dbReference type="Gene3D" id="3.30.160.60">
    <property type="entry name" value="Classic Zinc Finger"/>
    <property type="match status" value="1"/>
</dbReference>
<dbReference type="PROSITE" id="PS50089">
    <property type="entry name" value="ZF_RING_2"/>
    <property type="match status" value="1"/>
</dbReference>